<accession>A0A167LUU5</accession>
<dbReference type="EMBL" id="KV417286">
    <property type="protein sequence ID" value="KZO96053.1"/>
    <property type="molecule type" value="Genomic_DNA"/>
</dbReference>
<reference evidence="1 2" key="1">
    <citation type="journal article" date="2016" name="Mol. Biol. Evol.">
        <title>Comparative Genomics of Early-Diverging Mushroom-Forming Fungi Provides Insights into the Origins of Lignocellulose Decay Capabilities.</title>
        <authorList>
            <person name="Nagy L.G."/>
            <person name="Riley R."/>
            <person name="Tritt A."/>
            <person name="Adam C."/>
            <person name="Daum C."/>
            <person name="Floudas D."/>
            <person name="Sun H."/>
            <person name="Yadav J.S."/>
            <person name="Pangilinan J."/>
            <person name="Larsson K.H."/>
            <person name="Matsuura K."/>
            <person name="Barry K."/>
            <person name="Labutti K."/>
            <person name="Kuo R."/>
            <person name="Ohm R.A."/>
            <person name="Bhattacharya S.S."/>
            <person name="Shirouzu T."/>
            <person name="Yoshinaga Y."/>
            <person name="Martin F.M."/>
            <person name="Grigoriev I.V."/>
            <person name="Hibbett D.S."/>
        </authorList>
    </citation>
    <scope>NUCLEOTIDE SEQUENCE [LARGE SCALE GENOMIC DNA]</scope>
    <source>
        <strain evidence="1 2">TUFC12733</strain>
    </source>
</reference>
<evidence type="ECO:0008006" key="3">
    <source>
        <dbReference type="Google" id="ProtNLM"/>
    </source>
</evidence>
<sequence length="459" mass="52211">MELVSSPTFPDQHTAAQRVFDTVDVLDLILDHFDPYRDRSSLARLARTRTACFRPSISRLWKRLDSFRPLIALLPKHVLEPCLQSYSTTANEDKTLRTRPMRDDDVLRWQIYSSFVRSIALMHCLLSETVTALHDHGRIDVEDRKFAVLEAIISINSLLGSKALPNLNDLLLGSLTAKICHLALALTTPWLISISIDLNAIEDDIALFHYLGPIVSGKQIKKVEVISNELQNEFIDAFVTVLEQQMEQLESFSLRSALGESLKLLSDLNNLPLLNELAISDTWNTICYLPQADECDVFVSQRIREIFGTGAFHHLTEITLDSSPSFCSTLLDIIQGRLCRLTIQTSLTSLDQFRTLVVSIVNSETQTCRDLKHLSLTFQTSRCALAVGSCWSVLCRLQPLDLHSFHLEGTFYNTSTEDQRITEKELSYLTSEWHNLRHLYIETIHGNEFGLHLMQKIIR</sequence>
<proteinExistence type="predicted"/>
<dbReference type="Proteomes" id="UP000076738">
    <property type="component" value="Unassembled WGS sequence"/>
</dbReference>
<organism evidence="1 2">
    <name type="scientific">Calocera viscosa (strain TUFC12733)</name>
    <dbReference type="NCBI Taxonomy" id="1330018"/>
    <lineage>
        <taxon>Eukaryota</taxon>
        <taxon>Fungi</taxon>
        <taxon>Dikarya</taxon>
        <taxon>Basidiomycota</taxon>
        <taxon>Agaricomycotina</taxon>
        <taxon>Dacrymycetes</taxon>
        <taxon>Dacrymycetales</taxon>
        <taxon>Dacrymycetaceae</taxon>
        <taxon>Calocera</taxon>
    </lineage>
</organism>
<evidence type="ECO:0000313" key="1">
    <source>
        <dbReference type="EMBL" id="KZO96053.1"/>
    </source>
</evidence>
<keyword evidence="2" id="KW-1185">Reference proteome</keyword>
<evidence type="ECO:0000313" key="2">
    <source>
        <dbReference type="Proteomes" id="UP000076738"/>
    </source>
</evidence>
<dbReference type="AlphaFoldDB" id="A0A167LUU5"/>
<protein>
    <recommendedName>
        <fullName evidence="3">F-box domain-containing protein</fullName>
    </recommendedName>
</protein>
<gene>
    <name evidence="1" type="ORF">CALVIDRAFT_147116</name>
</gene>
<name>A0A167LUU5_CALVF</name>